<feature type="non-terminal residue" evidence="4">
    <location>
        <position position="87"/>
    </location>
</feature>
<dbReference type="SUPFAM" id="SSF54565">
    <property type="entry name" value="Ribosomal protein S16"/>
    <property type="match status" value="1"/>
</dbReference>
<accession>A0A7Y2H292</accession>
<dbReference type="PANTHER" id="PTHR12919:SF20">
    <property type="entry name" value="SMALL RIBOSOMAL SUBUNIT PROTEIN BS16M"/>
    <property type="match status" value="1"/>
</dbReference>
<evidence type="ECO:0000313" key="4">
    <source>
        <dbReference type="EMBL" id="NNF06487.1"/>
    </source>
</evidence>
<dbReference type="GO" id="GO:0015935">
    <property type="term" value="C:small ribosomal subunit"/>
    <property type="evidence" value="ECO:0007669"/>
    <property type="project" value="TreeGrafter"/>
</dbReference>
<dbReference type="GO" id="GO:0006412">
    <property type="term" value="P:translation"/>
    <property type="evidence" value="ECO:0007669"/>
    <property type="project" value="InterPro"/>
</dbReference>
<protein>
    <recommendedName>
        <fullName evidence="3">30S ribosomal protein S16</fullName>
    </recommendedName>
</protein>
<reference evidence="4 5" key="1">
    <citation type="submission" date="2020-03" db="EMBL/GenBank/DDBJ databases">
        <title>Metabolic flexibility allows generalist bacteria to become dominant in a frequently disturbed ecosystem.</title>
        <authorList>
            <person name="Chen Y.-J."/>
            <person name="Leung P.M."/>
            <person name="Bay S.K."/>
            <person name="Hugenholtz P."/>
            <person name="Kessler A.J."/>
            <person name="Shelley G."/>
            <person name="Waite D.W."/>
            <person name="Cook P.L."/>
            <person name="Greening C."/>
        </authorList>
    </citation>
    <scope>NUCLEOTIDE SEQUENCE [LARGE SCALE GENOMIC DNA]</scope>
    <source>
        <strain evidence="4">SS_bin_28</strain>
    </source>
</reference>
<evidence type="ECO:0000256" key="2">
    <source>
        <dbReference type="ARBA" id="ARBA00023274"/>
    </source>
</evidence>
<name>A0A7Y2H292_UNCEI</name>
<evidence type="ECO:0000313" key="5">
    <source>
        <dbReference type="Proteomes" id="UP000547674"/>
    </source>
</evidence>
<sequence>MSVKIRLKRSGSKKRAFYRVVVTDSRNARDSRSIEDIGYYNPLEDPVVINVDREKVAAWTAKGAQMTDTVKTLLRNENNLQSSRRST</sequence>
<dbReference type="NCBIfam" id="TIGR00002">
    <property type="entry name" value="S16"/>
    <property type="match status" value="1"/>
</dbReference>
<keyword evidence="2" id="KW-0687">Ribonucleoprotein</keyword>
<dbReference type="EMBL" id="JABDJR010000269">
    <property type="protein sequence ID" value="NNF06487.1"/>
    <property type="molecule type" value="Genomic_DNA"/>
</dbReference>
<dbReference type="Pfam" id="PF00886">
    <property type="entry name" value="Ribosomal_S16"/>
    <property type="match status" value="1"/>
</dbReference>
<comment type="caution">
    <text evidence="4">The sequence shown here is derived from an EMBL/GenBank/DDBJ whole genome shotgun (WGS) entry which is preliminary data.</text>
</comment>
<dbReference type="GO" id="GO:0003735">
    <property type="term" value="F:structural constituent of ribosome"/>
    <property type="evidence" value="ECO:0007669"/>
    <property type="project" value="InterPro"/>
</dbReference>
<dbReference type="HAMAP" id="MF_00385">
    <property type="entry name" value="Ribosomal_bS16"/>
    <property type="match status" value="1"/>
</dbReference>
<dbReference type="Proteomes" id="UP000547674">
    <property type="component" value="Unassembled WGS sequence"/>
</dbReference>
<keyword evidence="1 4" id="KW-0689">Ribosomal protein</keyword>
<evidence type="ECO:0000256" key="1">
    <source>
        <dbReference type="ARBA" id="ARBA00022980"/>
    </source>
</evidence>
<dbReference type="AlphaFoldDB" id="A0A7Y2H292"/>
<gene>
    <name evidence="4" type="primary">rpsP</name>
    <name evidence="4" type="ORF">HKN21_06980</name>
</gene>
<organism evidence="4 5">
    <name type="scientific">Eiseniibacteriota bacterium</name>
    <dbReference type="NCBI Taxonomy" id="2212470"/>
    <lineage>
        <taxon>Bacteria</taxon>
        <taxon>Candidatus Eiseniibacteriota</taxon>
    </lineage>
</organism>
<dbReference type="GO" id="GO:0005737">
    <property type="term" value="C:cytoplasm"/>
    <property type="evidence" value="ECO:0007669"/>
    <property type="project" value="UniProtKB-ARBA"/>
</dbReference>
<dbReference type="InterPro" id="IPR023803">
    <property type="entry name" value="Ribosomal_bS16_dom_sf"/>
</dbReference>
<evidence type="ECO:0000256" key="3">
    <source>
        <dbReference type="ARBA" id="ARBA00035310"/>
    </source>
</evidence>
<dbReference type="InterPro" id="IPR000307">
    <property type="entry name" value="Ribosomal_bS16"/>
</dbReference>
<dbReference type="PANTHER" id="PTHR12919">
    <property type="entry name" value="30S RIBOSOMAL PROTEIN S16"/>
    <property type="match status" value="1"/>
</dbReference>
<dbReference type="Gene3D" id="3.30.1320.10">
    <property type="match status" value="1"/>
</dbReference>
<proteinExistence type="inferred from homology"/>